<dbReference type="PANTHER" id="PTHR43133:SF8">
    <property type="entry name" value="RNA POLYMERASE SIGMA FACTOR HI_1459-RELATED"/>
    <property type="match status" value="1"/>
</dbReference>
<dbReference type="AlphaFoldDB" id="A0A7S7NY74"/>
<dbReference type="InterPro" id="IPR039425">
    <property type="entry name" value="RNA_pol_sigma-70-like"/>
</dbReference>
<dbReference type="GO" id="GO:0006352">
    <property type="term" value="P:DNA-templated transcription initiation"/>
    <property type="evidence" value="ECO:0007669"/>
    <property type="project" value="InterPro"/>
</dbReference>
<evidence type="ECO:0000313" key="7">
    <source>
        <dbReference type="Proteomes" id="UP000593892"/>
    </source>
</evidence>
<dbReference type="EMBL" id="CP063849">
    <property type="protein sequence ID" value="QOY91954.1"/>
    <property type="molecule type" value="Genomic_DNA"/>
</dbReference>
<dbReference type="SUPFAM" id="SSF88659">
    <property type="entry name" value="Sigma3 and sigma4 domains of RNA polymerase sigma factors"/>
    <property type="match status" value="1"/>
</dbReference>
<dbReference type="Gene3D" id="1.10.1740.10">
    <property type="match status" value="1"/>
</dbReference>
<dbReference type="GO" id="GO:0003677">
    <property type="term" value="F:DNA binding"/>
    <property type="evidence" value="ECO:0007669"/>
    <property type="project" value="UniProtKB-KW"/>
</dbReference>
<dbReference type="InterPro" id="IPR013324">
    <property type="entry name" value="RNA_pol_sigma_r3/r4-like"/>
</dbReference>
<keyword evidence="5" id="KW-0804">Transcription</keyword>
<dbReference type="Proteomes" id="UP000593892">
    <property type="component" value="Chromosome"/>
</dbReference>
<keyword evidence="2" id="KW-0805">Transcription regulation</keyword>
<evidence type="ECO:0000256" key="5">
    <source>
        <dbReference type="ARBA" id="ARBA00023163"/>
    </source>
</evidence>
<dbReference type="InterPro" id="IPR036388">
    <property type="entry name" value="WH-like_DNA-bd_sf"/>
</dbReference>
<dbReference type="PANTHER" id="PTHR43133">
    <property type="entry name" value="RNA POLYMERASE ECF-TYPE SIGMA FACTO"/>
    <property type="match status" value="1"/>
</dbReference>
<dbReference type="GO" id="GO:0016987">
    <property type="term" value="F:sigma factor activity"/>
    <property type="evidence" value="ECO:0007669"/>
    <property type="project" value="UniProtKB-KW"/>
</dbReference>
<name>A0A7S7NY74_PALFE</name>
<organism evidence="6 7">
    <name type="scientific">Paludibaculum fermentans</name>
    <dbReference type="NCBI Taxonomy" id="1473598"/>
    <lineage>
        <taxon>Bacteria</taxon>
        <taxon>Pseudomonadati</taxon>
        <taxon>Acidobacteriota</taxon>
        <taxon>Terriglobia</taxon>
        <taxon>Bryobacterales</taxon>
        <taxon>Bryobacteraceae</taxon>
        <taxon>Paludibaculum</taxon>
    </lineage>
</organism>
<proteinExistence type="inferred from homology"/>
<dbReference type="NCBIfam" id="TIGR02937">
    <property type="entry name" value="sigma70-ECF"/>
    <property type="match status" value="1"/>
</dbReference>
<dbReference type="KEGG" id="pfer:IRI77_09015"/>
<dbReference type="SUPFAM" id="SSF88946">
    <property type="entry name" value="Sigma2 domain of RNA polymerase sigma factors"/>
    <property type="match status" value="1"/>
</dbReference>
<accession>A0A7S7NY74</accession>
<keyword evidence="7" id="KW-1185">Reference proteome</keyword>
<dbReference type="InterPro" id="IPR014284">
    <property type="entry name" value="RNA_pol_sigma-70_dom"/>
</dbReference>
<comment type="similarity">
    <text evidence="1">Belongs to the sigma-70 factor family. ECF subfamily.</text>
</comment>
<evidence type="ECO:0000313" key="6">
    <source>
        <dbReference type="EMBL" id="QOY91954.1"/>
    </source>
</evidence>
<evidence type="ECO:0000256" key="1">
    <source>
        <dbReference type="ARBA" id="ARBA00010641"/>
    </source>
</evidence>
<sequence>MGVVPAAPQANTLPAQGEAADFGGERWAALVERIQDSDNGAMEELYRIFSRGVRYYLCRHLGPQELDDKVHDTFLIVVQAIQSGGLREPERLMGFVRTVVRRQVAAFIDDAVTSRREFADLELGGRVPDIRQNPEQRAIQDEKTELMVRVLRGISRRDREILTRFYLYEQPQEQICEEMSLSETQFRLLKSRAKARFGELGRRRLSHSGLNEKVLRRASGG</sequence>
<evidence type="ECO:0000256" key="4">
    <source>
        <dbReference type="ARBA" id="ARBA00023125"/>
    </source>
</evidence>
<keyword evidence="4" id="KW-0238">DNA-binding</keyword>
<evidence type="ECO:0000256" key="3">
    <source>
        <dbReference type="ARBA" id="ARBA00023082"/>
    </source>
</evidence>
<gene>
    <name evidence="6" type="ORF">IRI77_09015</name>
</gene>
<protein>
    <submittedName>
        <fullName evidence="6">Sigma-70 family RNA polymerase sigma factor</fullName>
    </submittedName>
</protein>
<reference evidence="6 7" key="1">
    <citation type="submission" date="2020-10" db="EMBL/GenBank/DDBJ databases">
        <title>Complete genome sequence of Paludibaculum fermentans P105T, a facultatively anaerobic acidobacterium capable of dissimilatory Fe(III) reduction.</title>
        <authorList>
            <person name="Dedysh S.N."/>
            <person name="Beletsky A.V."/>
            <person name="Kulichevskaya I.S."/>
            <person name="Mardanov A.V."/>
            <person name="Ravin N.V."/>
        </authorList>
    </citation>
    <scope>NUCLEOTIDE SEQUENCE [LARGE SCALE GENOMIC DNA]</scope>
    <source>
        <strain evidence="6 7">P105</strain>
    </source>
</reference>
<keyword evidence="3" id="KW-0731">Sigma factor</keyword>
<dbReference type="Gene3D" id="1.10.10.10">
    <property type="entry name" value="Winged helix-like DNA-binding domain superfamily/Winged helix DNA-binding domain"/>
    <property type="match status" value="1"/>
</dbReference>
<evidence type="ECO:0000256" key="2">
    <source>
        <dbReference type="ARBA" id="ARBA00023015"/>
    </source>
</evidence>
<dbReference type="InterPro" id="IPR013325">
    <property type="entry name" value="RNA_pol_sigma_r2"/>
</dbReference>